<evidence type="ECO:0000313" key="3">
    <source>
        <dbReference type="Proteomes" id="UP001632038"/>
    </source>
</evidence>
<dbReference type="PANTHER" id="PTHR21529">
    <property type="entry name" value="MAMMARY TURMOR VIRUS RECEPTOR HOMOLOG 1, 2 MTVR1, 2"/>
    <property type="match status" value="1"/>
</dbReference>
<dbReference type="EMBL" id="JAVIJP010000028">
    <property type="protein sequence ID" value="KAL3635031.1"/>
    <property type="molecule type" value="Genomic_DNA"/>
</dbReference>
<gene>
    <name evidence="2" type="ORF">CASFOL_022085</name>
</gene>
<evidence type="ECO:0000256" key="1">
    <source>
        <dbReference type="SAM" id="Phobius"/>
    </source>
</evidence>
<organism evidence="2 3">
    <name type="scientific">Castilleja foliolosa</name>
    <dbReference type="NCBI Taxonomy" id="1961234"/>
    <lineage>
        <taxon>Eukaryota</taxon>
        <taxon>Viridiplantae</taxon>
        <taxon>Streptophyta</taxon>
        <taxon>Embryophyta</taxon>
        <taxon>Tracheophyta</taxon>
        <taxon>Spermatophyta</taxon>
        <taxon>Magnoliopsida</taxon>
        <taxon>eudicotyledons</taxon>
        <taxon>Gunneridae</taxon>
        <taxon>Pentapetalae</taxon>
        <taxon>asterids</taxon>
        <taxon>lamiids</taxon>
        <taxon>Lamiales</taxon>
        <taxon>Orobanchaceae</taxon>
        <taxon>Pedicularideae</taxon>
        <taxon>Castillejinae</taxon>
        <taxon>Castilleja</taxon>
    </lineage>
</organism>
<dbReference type="AlphaFoldDB" id="A0ABD3CYG2"/>
<dbReference type="InterPro" id="IPR039904">
    <property type="entry name" value="TRANK1"/>
</dbReference>
<keyword evidence="1" id="KW-1133">Transmembrane helix</keyword>
<comment type="caution">
    <text evidence="2">The sequence shown here is derived from an EMBL/GenBank/DDBJ whole genome shotgun (WGS) entry which is preliminary data.</text>
</comment>
<accession>A0ABD3CYG2</accession>
<keyword evidence="1" id="KW-0472">Membrane</keyword>
<dbReference type="Proteomes" id="UP001632038">
    <property type="component" value="Unassembled WGS sequence"/>
</dbReference>
<proteinExistence type="predicted"/>
<protein>
    <submittedName>
        <fullName evidence="2">Uncharacterized protein</fullName>
    </submittedName>
</protein>
<dbReference type="PANTHER" id="PTHR21529:SF4">
    <property type="entry name" value="TPR AND ANKYRIN REPEAT-CONTAINING PROTEIN 1"/>
    <property type="match status" value="1"/>
</dbReference>
<reference evidence="3" key="1">
    <citation type="journal article" date="2024" name="IScience">
        <title>Strigolactones Initiate the Formation of Haustorium-like Structures in Castilleja.</title>
        <authorList>
            <person name="Buerger M."/>
            <person name="Peterson D."/>
            <person name="Chory J."/>
        </authorList>
    </citation>
    <scope>NUCLEOTIDE SEQUENCE [LARGE SCALE GENOMIC DNA]</scope>
</reference>
<sequence>MEWIKNSRIDGKYYLPILMLRLVMILCSLCINSYVSFDVLFQTLEMPQVRSQLPRGFYEAFSHRNKKNNCEYVAAIAEAFKAIGDPLMIVSSTGARPKLIPSDAVYVNLRSFSCRNEIVNVLFPPVTESSSTVGPTFVRKKDATTSLRPENGKGKMQMKWVLIREKSEDKKSEDLSAAAAISRNY</sequence>
<name>A0ABD3CYG2_9LAMI</name>
<keyword evidence="1" id="KW-0812">Transmembrane</keyword>
<keyword evidence="3" id="KW-1185">Reference proteome</keyword>
<feature type="transmembrane region" description="Helical" evidence="1">
    <location>
        <begin position="12"/>
        <end position="35"/>
    </location>
</feature>
<evidence type="ECO:0000313" key="2">
    <source>
        <dbReference type="EMBL" id="KAL3635031.1"/>
    </source>
</evidence>